<organism evidence="2 3">
    <name type="scientific">Stichopus japonicus</name>
    <name type="common">Sea cucumber</name>
    <dbReference type="NCBI Taxonomy" id="307972"/>
    <lineage>
        <taxon>Eukaryota</taxon>
        <taxon>Metazoa</taxon>
        <taxon>Echinodermata</taxon>
        <taxon>Eleutherozoa</taxon>
        <taxon>Echinozoa</taxon>
        <taxon>Holothuroidea</taxon>
        <taxon>Aspidochirotacea</taxon>
        <taxon>Aspidochirotida</taxon>
        <taxon>Stichopodidae</taxon>
        <taxon>Apostichopus</taxon>
    </lineage>
</organism>
<reference evidence="2 3" key="1">
    <citation type="journal article" date="2017" name="PLoS Biol.">
        <title>The sea cucumber genome provides insights into morphological evolution and visceral regeneration.</title>
        <authorList>
            <person name="Zhang X."/>
            <person name="Sun L."/>
            <person name="Yuan J."/>
            <person name="Sun Y."/>
            <person name="Gao Y."/>
            <person name="Zhang L."/>
            <person name="Li S."/>
            <person name="Dai H."/>
            <person name="Hamel J.F."/>
            <person name="Liu C."/>
            <person name="Yu Y."/>
            <person name="Liu S."/>
            <person name="Lin W."/>
            <person name="Guo K."/>
            <person name="Jin S."/>
            <person name="Xu P."/>
            <person name="Storey K.B."/>
            <person name="Huan P."/>
            <person name="Zhang T."/>
            <person name="Zhou Y."/>
            <person name="Zhang J."/>
            <person name="Lin C."/>
            <person name="Li X."/>
            <person name="Xing L."/>
            <person name="Huo D."/>
            <person name="Sun M."/>
            <person name="Wang L."/>
            <person name="Mercier A."/>
            <person name="Li F."/>
            <person name="Yang H."/>
            <person name="Xiang J."/>
        </authorList>
    </citation>
    <scope>NUCLEOTIDE SEQUENCE [LARGE SCALE GENOMIC DNA]</scope>
    <source>
        <strain evidence="2">Shaxun</strain>
        <tissue evidence="2">Muscle</tissue>
    </source>
</reference>
<accession>A0A2G8LCW4</accession>
<evidence type="ECO:0000256" key="1">
    <source>
        <dbReference type="SAM" id="MobiDB-lite"/>
    </source>
</evidence>
<keyword evidence="3" id="KW-1185">Reference proteome</keyword>
<dbReference type="Proteomes" id="UP000230750">
    <property type="component" value="Unassembled WGS sequence"/>
</dbReference>
<dbReference type="EMBL" id="MRZV01000123">
    <property type="protein sequence ID" value="PIK58083.1"/>
    <property type="molecule type" value="Genomic_DNA"/>
</dbReference>
<evidence type="ECO:0000313" key="2">
    <source>
        <dbReference type="EMBL" id="PIK58083.1"/>
    </source>
</evidence>
<dbReference type="AlphaFoldDB" id="A0A2G8LCW4"/>
<feature type="region of interest" description="Disordered" evidence="1">
    <location>
        <begin position="329"/>
        <end position="349"/>
    </location>
</feature>
<evidence type="ECO:0008006" key="4">
    <source>
        <dbReference type="Google" id="ProtNLM"/>
    </source>
</evidence>
<proteinExistence type="predicted"/>
<protein>
    <recommendedName>
        <fullName evidence="4">C-type lectin domain-containing protein</fullName>
    </recommendedName>
</protein>
<sequence length="349" mass="38505">MLHKCQHLASEHIQNFPPPPKTPPPGWRSVYPALRKSWAHPLQHCTTAERNFEDESCYELLNQAEAESSGALAGLEDGTAHCQDNGYRLPHIGSQSELDFLNQLHMDRYGETGYKCFMYGSCTGIKNEDGTSQCYWDGWSSSTVRYVGTPSWAELKVQTCAVNCIGLCTTFEDDGSTSFIACRADSVYTKPVYCERPITYECYSDGDCVYGYCEVGRCRCASDADCTNVGENCFHGGCIGDDPVSTMGPTTTVNPTTTESETTMITTTDPTTTEAVTTMITTTDPTTTEAVTTMITTTDPTTTEAVTYNDYKNRPNHNEAVTTMITTTDPTQQSCDHNDYNNRPTTTRL</sequence>
<name>A0A2G8LCW4_STIJA</name>
<comment type="caution">
    <text evidence="2">The sequence shown here is derived from an EMBL/GenBank/DDBJ whole genome shotgun (WGS) entry which is preliminary data.</text>
</comment>
<gene>
    <name evidence="2" type="ORF">BSL78_04997</name>
</gene>
<evidence type="ECO:0000313" key="3">
    <source>
        <dbReference type="Proteomes" id="UP000230750"/>
    </source>
</evidence>